<evidence type="ECO:0000259" key="4">
    <source>
        <dbReference type="Pfam" id="PF25917"/>
    </source>
</evidence>
<gene>
    <name evidence="6" type="ORF">ACFL27_23700</name>
</gene>
<keyword evidence="3" id="KW-0472">Membrane</keyword>
<dbReference type="InterPro" id="IPR058625">
    <property type="entry name" value="MdtA-like_BSH"/>
</dbReference>
<sequence length="444" mass="49121">MAKSKNKVKIVIIVCVVVLLVAMIVVGIVKKSKGGQVTVQTQKAQRTDIISIVSGSGRIQPRTQVNITSEVTAEIINIPVKEGDSVTKGTILIQLDTVQLEKDMEAMLYAANELDARLKGSQVLLDQAKDEYERQKGLFQKQMTAEQAYKAAFYNFRSQEANYLALLEQKKAATSRLDKARDNLKKTTISAPIEGVITWVDAETGEIAQAQTSFTQGMTLMILSDLSSFEVEAEIDETDIAAVEIGQKVNIEIDAFPDQVFRGKVIEIGNTATTSGLGSNEQMTNFKVKIEILDTHQKIRPGMSATVDITTHERFDVLAVPIQAMVLRADEPDPDKEKKKKSPEKKEEKEKGQTKVTPVTEKPAKEPGKLSPDKEKKKGVFVNRAGEAKFVPVKTGISDQQNIEIITGLQENDEVVVGSFRTLRTLKDETRIKVEKKTTEENTE</sequence>
<dbReference type="Pfam" id="PF25990">
    <property type="entry name" value="Beta-barrel_YknX"/>
    <property type="match status" value="1"/>
</dbReference>
<feature type="transmembrane region" description="Helical" evidence="3">
    <location>
        <begin position="10"/>
        <end position="29"/>
    </location>
</feature>
<dbReference type="Gene3D" id="2.40.420.20">
    <property type="match status" value="1"/>
</dbReference>
<dbReference type="Gene3D" id="2.40.30.170">
    <property type="match status" value="1"/>
</dbReference>
<dbReference type="Proteomes" id="UP001594351">
    <property type="component" value="Unassembled WGS sequence"/>
</dbReference>
<comment type="similarity">
    <text evidence="1">Belongs to the membrane fusion protein (MFP) (TC 8.A.1) family.</text>
</comment>
<evidence type="ECO:0000256" key="3">
    <source>
        <dbReference type="SAM" id="Phobius"/>
    </source>
</evidence>
<feature type="compositionally biased region" description="Basic and acidic residues" evidence="2">
    <location>
        <begin position="362"/>
        <end position="378"/>
    </location>
</feature>
<feature type="compositionally biased region" description="Basic and acidic residues" evidence="2">
    <location>
        <begin position="328"/>
        <end position="337"/>
    </location>
</feature>
<evidence type="ECO:0000313" key="6">
    <source>
        <dbReference type="EMBL" id="MFC1853214.1"/>
    </source>
</evidence>
<evidence type="ECO:0000313" key="7">
    <source>
        <dbReference type="Proteomes" id="UP001594351"/>
    </source>
</evidence>
<accession>A0ABV6Z472</accession>
<proteinExistence type="inferred from homology"/>
<feature type="domain" description="YknX-like beta-barrel" evidence="5">
    <location>
        <begin position="229"/>
        <end position="309"/>
    </location>
</feature>
<keyword evidence="7" id="KW-1185">Reference proteome</keyword>
<keyword evidence="3" id="KW-1133">Transmembrane helix</keyword>
<protein>
    <submittedName>
        <fullName evidence="6">Efflux RND transporter periplasmic adaptor subunit</fullName>
    </submittedName>
</protein>
<dbReference type="InterPro" id="IPR058636">
    <property type="entry name" value="Beta-barrel_YknX"/>
</dbReference>
<feature type="region of interest" description="Disordered" evidence="2">
    <location>
        <begin position="328"/>
        <end position="381"/>
    </location>
</feature>
<dbReference type="NCBIfam" id="TIGR01730">
    <property type="entry name" value="RND_mfp"/>
    <property type="match status" value="1"/>
</dbReference>
<evidence type="ECO:0000256" key="1">
    <source>
        <dbReference type="ARBA" id="ARBA00009477"/>
    </source>
</evidence>
<feature type="compositionally biased region" description="Basic and acidic residues" evidence="2">
    <location>
        <begin position="344"/>
        <end position="353"/>
    </location>
</feature>
<dbReference type="Gene3D" id="2.40.50.100">
    <property type="match status" value="1"/>
</dbReference>
<evidence type="ECO:0000259" key="5">
    <source>
        <dbReference type="Pfam" id="PF25990"/>
    </source>
</evidence>
<dbReference type="EMBL" id="JBHPBY010000448">
    <property type="protein sequence ID" value="MFC1853214.1"/>
    <property type="molecule type" value="Genomic_DNA"/>
</dbReference>
<name>A0ABV6Z472_UNCC1</name>
<comment type="caution">
    <text evidence="6">The sequence shown here is derived from an EMBL/GenBank/DDBJ whole genome shotgun (WGS) entry which is preliminary data.</text>
</comment>
<dbReference type="PANTHER" id="PTHR30469:SF33">
    <property type="entry name" value="SLR1207 PROTEIN"/>
    <property type="match status" value="1"/>
</dbReference>
<dbReference type="Pfam" id="PF25917">
    <property type="entry name" value="BSH_RND"/>
    <property type="match status" value="1"/>
</dbReference>
<dbReference type="Gene3D" id="1.10.287.470">
    <property type="entry name" value="Helix hairpin bin"/>
    <property type="match status" value="1"/>
</dbReference>
<feature type="domain" description="Multidrug resistance protein MdtA-like barrel-sandwich hybrid" evidence="4">
    <location>
        <begin position="64"/>
        <end position="211"/>
    </location>
</feature>
<organism evidence="6 7">
    <name type="scientific">candidate division CSSED10-310 bacterium</name>
    <dbReference type="NCBI Taxonomy" id="2855610"/>
    <lineage>
        <taxon>Bacteria</taxon>
        <taxon>Bacteria division CSSED10-310</taxon>
    </lineage>
</organism>
<dbReference type="InterPro" id="IPR006143">
    <property type="entry name" value="RND_pump_MFP"/>
</dbReference>
<reference evidence="6 7" key="1">
    <citation type="submission" date="2024-09" db="EMBL/GenBank/DDBJ databases">
        <title>Laminarin stimulates single cell rates of sulfate reduction while oxygen inhibits transcriptomic activity in coastal marine sediment.</title>
        <authorList>
            <person name="Lindsay M."/>
            <person name="Orcutt B."/>
            <person name="Emerson D."/>
            <person name="Stepanauskas R."/>
            <person name="D'Angelo T."/>
        </authorList>
    </citation>
    <scope>NUCLEOTIDE SEQUENCE [LARGE SCALE GENOMIC DNA]</scope>
    <source>
        <strain evidence="6">SAG AM-311-K15</strain>
    </source>
</reference>
<dbReference type="SUPFAM" id="SSF111369">
    <property type="entry name" value="HlyD-like secretion proteins"/>
    <property type="match status" value="1"/>
</dbReference>
<dbReference type="PANTHER" id="PTHR30469">
    <property type="entry name" value="MULTIDRUG RESISTANCE PROTEIN MDTA"/>
    <property type="match status" value="1"/>
</dbReference>
<keyword evidence="3" id="KW-0812">Transmembrane</keyword>
<evidence type="ECO:0000256" key="2">
    <source>
        <dbReference type="SAM" id="MobiDB-lite"/>
    </source>
</evidence>